<keyword evidence="2" id="KW-0238">DNA-binding</keyword>
<dbReference type="GO" id="GO:0043565">
    <property type="term" value="F:sequence-specific DNA binding"/>
    <property type="evidence" value="ECO:0007669"/>
    <property type="project" value="InterPro"/>
</dbReference>
<dbReference type="GO" id="GO:0003700">
    <property type="term" value="F:DNA-binding transcription factor activity"/>
    <property type="evidence" value="ECO:0007669"/>
    <property type="project" value="InterPro"/>
</dbReference>
<protein>
    <submittedName>
        <fullName evidence="6">Helix-turn-helix domain-containing protein</fullName>
    </submittedName>
</protein>
<dbReference type="Pfam" id="PF12833">
    <property type="entry name" value="HTH_18"/>
    <property type="match status" value="1"/>
</dbReference>
<name>A0A6H9YHG9_9ACTN</name>
<dbReference type="AlphaFoldDB" id="A0A6H9YHG9"/>
<dbReference type="Proteomes" id="UP000468735">
    <property type="component" value="Unassembled WGS sequence"/>
</dbReference>
<dbReference type="InterPro" id="IPR009057">
    <property type="entry name" value="Homeodomain-like_sf"/>
</dbReference>
<proteinExistence type="predicted"/>
<keyword evidence="7" id="KW-1185">Reference proteome</keyword>
<dbReference type="PANTHER" id="PTHR46796">
    <property type="entry name" value="HTH-TYPE TRANSCRIPTIONAL ACTIVATOR RHAS-RELATED"/>
    <property type="match status" value="1"/>
</dbReference>
<keyword evidence="3" id="KW-0804">Transcription</keyword>
<dbReference type="RefSeq" id="WP_151570303.1">
    <property type="nucleotide sequence ID" value="NZ_WBMT01000032.1"/>
</dbReference>
<dbReference type="InterPro" id="IPR020449">
    <property type="entry name" value="Tscrpt_reg_AraC-type_HTH"/>
</dbReference>
<gene>
    <name evidence="6" type="ORF">F8566_46500</name>
</gene>
<dbReference type="PRINTS" id="PR00032">
    <property type="entry name" value="HTHARAC"/>
</dbReference>
<organism evidence="6 7">
    <name type="scientific">Actinomadura rudentiformis</name>
    <dbReference type="NCBI Taxonomy" id="359158"/>
    <lineage>
        <taxon>Bacteria</taxon>
        <taxon>Bacillati</taxon>
        <taxon>Actinomycetota</taxon>
        <taxon>Actinomycetes</taxon>
        <taxon>Streptosporangiales</taxon>
        <taxon>Thermomonosporaceae</taxon>
        <taxon>Actinomadura</taxon>
    </lineage>
</organism>
<dbReference type="PROSITE" id="PS01124">
    <property type="entry name" value="HTH_ARAC_FAMILY_2"/>
    <property type="match status" value="1"/>
</dbReference>
<dbReference type="InterPro" id="IPR018060">
    <property type="entry name" value="HTH_AraC"/>
</dbReference>
<feature type="compositionally biased region" description="Polar residues" evidence="4">
    <location>
        <begin position="318"/>
        <end position="327"/>
    </location>
</feature>
<dbReference type="SMART" id="SM00342">
    <property type="entry name" value="HTH_ARAC"/>
    <property type="match status" value="1"/>
</dbReference>
<dbReference type="OrthoDB" id="9799345at2"/>
<evidence type="ECO:0000313" key="6">
    <source>
        <dbReference type="EMBL" id="KAB2340001.1"/>
    </source>
</evidence>
<evidence type="ECO:0000256" key="3">
    <source>
        <dbReference type="ARBA" id="ARBA00023163"/>
    </source>
</evidence>
<dbReference type="Pfam" id="PF14525">
    <property type="entry name" value="AraC_binding_2"/>
    <property type="match status" value="1"/>
</dbReference>
<comment type="caution">
    <text evidence="6">The sequence shown here is derived from an EMBL/GenBank/DDBJ whole genome shotgun (WGS) entry which is preliminary data.</text>
</comment>
<keyword evidence="1" id="KW-0805">Transcription regulation</keyword>
<dbReference type="SUPFAM" id="SSF46689">
    <property type="entry name" value="Homeodomain-like"/>
    <property type="match status" value="1"/>
</dbReference>
<evidence type="ECO:0000256" key="1">
    <source>
        <dbReference type="ARBA" id="ARBA00023015"/>
    </source>
</evidence>
<feature type="domain" description="HTH araC/xylS-type" evidence="5">
    <location>
        <begin position="214"/>
        <end position="315"/>
    </location>
</feature>
<accession>A0A6H9YHG9</accession>
<dbReference type="EMBL" id="WBMT01000032">
    <property type="protein sequence ID" value="KAB2340001.1"/>
    <property type="molecule type" value="Genomic_DNA"/>
</dbReference>
<evidence type="ECO:0000313" key="7">
    <source>
        <dbReference type="Proteomes" id="UP000468735"/>
    </source>
</evidence>
<evidence type="ECO:0000256" key="4">
    <source>
        <dbReference type="SAM" id="MobiDB-lite"/>
    </source>
</evidence>
<dbReference type="InterPro" id="IPR035418">
    <property type="entry name" value="AraC-bd_2"/>
</dbReference>
<feature type="region of interest" description="Disordered" evidence="4">
    <location>
        <begin position="314"/>
        <end position="335"/>
    </location>
</feature>
<reference evidence="6 7" key="1">
    <citation type="submission" date="2019-09" db="EMBL/GenBank/DDBJ databases">
        <title>Actinomadura physcomitrii sp. nov., a novel actinomycete isolated from moss [Physcomitrium sphaericum (Ludw) Fuernr].</title>
        <authorList>
            <person name="Zhuang X."/>
            <person name="Liu C."/>
        </authorList>
    </citation>
    <scope>NUCLEOTIDE SEQUENCE [LARGE SCALE GENOMIC DNA]</scope>
    <source>
        <strain evidence="6 7">HMC1</strain>
    </source>
</reference>
<sequence length="335" mass="37003">METVDVTWPLAEDEGFSPWLERLSQTTLPVKVRSDDTAGIRARIQTLQLGEIRVSSVALPALEAQRTPQLIRRNDPELFELLVQDHGSAQYSRHGLTAATEPSDMVLLDSSHPFHNHVGDGGAGTVVLFPRTLLPLPDSAAGKLVMTALPGREGIGALVTSHVRHLIKYSDRYLPADAARLGTVTVDLIAAMLAHHLDQGKALPEDTRRHALLAQIHAFIDRHLSDPELSPQTIAAAHHISPRSLHRLFQAQDTTVTGRIRARRLERCKRDLSDPQLAGQPINVIAARWGFTHAAHFTRAFRSTYGLTPNEYRRQHRTTGPVTSGRTVKQVGTDR</sequence>
<evidence type="ECO:0000259" key="5">
    <source>
        <dbReference type="PROSITE" id="PS01124"/>
    </source>
</evidence>
<dbReference type="InterPro" id="IPR050204">
    <property type="entry name" value="AraC_XylS_family_regulators"/>
</dbReference>
<dbReference type="PANTHER" id="PTHR46796:SF6">
    <property type="entry name" value="ARAC SUBFAMILY"/>
    <property type="match status" value="1"/>
</dbReference>
<dbReference type="Gene3D" id="1.10.10.60">
    <property type="entry name" value="Homeodomain-like"/>
    <property type="match status" value="1"/>
</dbReference>
<evidence type="ECO:0000256" key="2">
    <source>
        <dbReference type="ARBA" id="ARBA00023125"/>
    </source>
</evidence>